<keyword evidence="1" id="KW-0560">Oxidoreductase</keyword>
<sequence>MTRARTALVIGGGIAGPAAGMALRKAGITATVYEAHPSTADGVGGSLAIAPNGLSALRAIDAESAVRAIARPMPGAVMAVDRKRLGSMPVLSDLPPLQLVWRFDLHRVLHERAAACGVRIEYGKRPVNVSESASGVSAHFADGTAADADILIGADGIRSTVRTLIDPAAPGPRPTGLLGFEAIADLDVPEDPGTMVYVFGKRGYYLYRTHPGGGRAAMPLVMPIMMRTVMAPRRPSVRRSATRSSGTSRSHLNRAGIDGGFDVPRRGSPGRPRRRGSALSQGIGTDHGNIATATAPWNPTRTGRTVRDTPAGLPDMT</sequence>
<keyword evidence="6" id="KW-1185">Reference proteome</keyword>
<name>A0ABP6KQS1_9ACTN</name>
<protein>
    <recommendedName>
        <fullName evidence="4">FAD-binding domain-containing protein</fullName>
    </recommendedName>
</protein>
<keyword evidence="2" id="KW-0503">Monooxygenase</keyword>
<dbReference type="Gene3D" id="3.50.50.60">
    <property type="entry name" value="FAD/NAD(P)-binding domain"/>
    <property type="match status" value="1"/>
</dbReference>
<evidence type="ECO:0000256" key="3">
    <source>
        <dbReference type="SAM" id="MobiDB-lite"/>
    </source>
</evidence>
<dbReference type="RefSeq" id="WP_344898538.1">
    <property type="nucleotide sequence ID" value="NZ_BAAAWD010000013.1"/>
</dbReference>
<feature type="region of interest" description="Disordered" evidence="3">
    <location>
        <begin position="233"/>
        <end position="317"/>
    </location>
</feature>
<dbReference type="PRINTS" id="PR00420">
    <property type="entry name" value="RNGMNOXGNASE"/>
</dbReference>
<dbReference type="InterPro" id="IPR050493">
    <property type="entry name" value="FAD-dep_Monooxygenase_BioMet"/>
</dbReference>
<organism evidence="5 6">
    <name type="scientific">Streptosporangium longisporum</name>
    <dbReference type="NCBI Taxonomy" id="46187"/>
    <lineage>
        <taxon>Bacteria</taxon>
        <taxon>Bacillati</taxon>
        <taxon>Actinomycetota</taxon>
        <taxon>Actinomycetes</taxon>
        <taxon>Streptosporangiales</taxon>
        <taxon>Streptosporangiaceae</taxon>
        <taxon>Streptosporangium</taxon>
    </lineage>
</organism>
<dbReference type="PANTHER" id="PTHR13789">
    <property type="entry name" value="MONOOXYGENASE"/>
    <property type="match status" value="1"/>
</dbReference>
<dbReference type="InterPro" id="IPR002938">
    <property type="entry name" value="FAD-bd"/>
</dbReference>
<feature type="compositionally biased region" description="Polar residues" evidence="3">
    <location>
        <begin position="291"/>
        <end position="303"/>
    </location>
</feature>
<comment type="caution">
    <text evidence="5">The sequence shown here is derived from an EMBL/GenBank/DDBJ whole genome shotgun (WGS) entry which is preliminary data.</text>
</comment>
<reference evidence="6" key="1">
    <citation type="journal article" date="2019" name="Int. J. Syst. Evol. Microbiol.">
        <title>The Global Catalogue of Microorganisms (GCM) 10K type strain sequencing project: providing services to taxonomists for standard genome sequencing and annotation.</title>
        <authorList>
            <consortium name="The Broad Institute Genomics Platform"/>
            <consortium name="The Broad Institute Genome Sequencing Center for Infectious Disease"/>
            <person name="Wu L."/>
            <person name="Ma J."/>
        </authorList>
    </citation>
    <scope>NUCLEOTIDE SEQUENCE [LARGE SCALE GENOMIC DNA]</scope>
    <source>
        <strain evidence="6">JCM 3106</strain>
    </source>
</reference>
<dbReference type="PANTHER" id="PTHR13789:SF309">
    <property type="entry name" value="PUTATIVE (AFU_ORTHOLOGUE AFUA_6G14510)-RELATED"/>
    <property type="match status" value="1"/>
</dbReference>
<evidence type="ECO:0000259" key="4">
    <source>
        <dbReference type="Pfam" id="PF01494"/>
    </source>
</evidence>
<dbReference type="EMBL" id="BAAAWD010000013">
    <property type="protein sequence ID" value="GAA3016630.1"/>
    <property type="molecule type" value="Genomic_DNA"/>
</dbReference>
<evidence type="ECO:0000313" key="5">
    <source>
        <dbReference type="EMBL" id="GAA3016630.1"/>
    </source>
</evidence>
<gene>
    <name evidence="5" type="ORF">GCM10017559_45320</name>
</gene>
<dbReference type="SUPFAM" id="SSF51905">
    <property type="entry name" value="FAD/NAD(P)-binding domain"/>
    <property type="match status" value="1"/>
</dbReference>
<dbReference type="Proteomes" id="UP001499930">
    <property type="component" value="Unassembled WGS sequence"/>
</dbReference>
<evidence type="ECO:0000256" key="2">
    <source>
        <dbReference type="ARBA" id="ARBA00023033"/>
    </source>
</evidence>
<evidence type="ECO:0000313" key="6">
    <source>
        <dbReference type="Proteomes" id="UP001499930"/>
    </source>
</evidence>
<dbReference type="InterPro" id="IPR036188">
    <property type="entry name" value="FAD/NAD-bd_sf"/>
</dbReference>
<dbReference type="Pfam" id="PF01494">
    <property type="entry name" value="FAD_binding_3"/>
    <property type="match status" value="1"/>
</dbReference>
<feature type="domain" description="FAD-binding" evidence="4">
    <location>
        <begin position="7"/>
        <end position="199"/>
    </location>
</feature>
<accession>A0ABP6KQS1</accession>
<evidence type="ECO:0000256" key="1">
    <source>
        <dbReference type="ARBA" id="ARBA00023002"/>
    </source>
</evidence>
<proteinExistence type="predicted"/>